<protein>
    <recommendedName>
        <fullName evidence="2">histidine kinase</fullName>
        <ecNumber evidence="2">2.7.13.3</ecNumber>
    </recommendedName>
</protein>
<dbReference type="InterPro" id="IPR036890">
    <property type="entry name" value="HATPase_C_sf"/>
</dbReference>
<evidence type="ECO:0000313" key="8">
    <source>
        <dbReference type="EMBL" id="PKQ62344.1"/>
    </source>
</evidence>
<dbReference type="Gene3D" id="1.10.287.130">
    <property type="match status" value="1"/>
</dbReference>
<dbReference type="GO" id="GO:0000155">
    <property type="term" value="F:phosphorelay sensor kinase activity"/>
    <property type="evidence" value="ECO:0007669"/>
    <property type="project" value="InterPro"/>
</dbReference>
<dbReference type="PANTHER" id="PTHR43711:SF31">
    <property type="entry name" value="HISTIDINE KINASE"/>
    <property type="match status" value="1"/>
</dbReference>
<dbReference type="EC" id="2.7.13.3" evidence="2"/>
<feature type="domain" description="Histidine kinase" evidence="7">
    <location>
        <begin position="34"/>
        <end position="253"/>
    </location>
</feature>
<dbReference type="AlphaFoldDB" id="A0A2N3HWB1"/>
<keyword evidence="3" id="KW-0597">Phosphoprotein</keyword>
<dbReference type="SMART" id="SM00388">
    <property type="entry name" value="HisKA"/>
    <property type="match status" value="1"/>
</dbReference>
<gene>
    <name evidence="8" type="ORF">BZG01_17485</name>
</gene>
<comment type="caution">
    <text evidence="8">The sequence shown here is derived from an EMBL/GenBank/DDBJ whole genome shotgun (WGS) entry which is preliminary data.</text>
</comment>
<evidence type="ECO:0000256" key="5">
    <source>
        <dbReference type="ARBA" id="ARBA00022777"/>
    </source>
</evidence>
<dbReference type="SMART" id="SM00387">
    <property type="entry name" value="HATPase_c"/>
    <property type="match status" value="1"/>
</dbReference>
<dbReference type="PROSITE" id="PS50109">
    <property type="entry name" value="HIS_KIN"/>
    <property type="match status" value="1"/>
</dbReference>
<dbReference type="EMBL" id="MVDE01000036">
    <property type="protein sequence ID" value="PKQ62344.1"/>
    <property type="molecule type" value="Genomic_DNA"/>
</dbReference>
<dbReference type="InterPro" id="IPR003594">
    <property type="entry name" value="HATPase_dom"/>
</dbReference>
<keyword evidence="9" id="KW-1185">Reference proteome</keyword>
<keyword evidence="6" id="KW-0902">Two-component regulatory system</keyword>
<dbReference type="RefSeq" id="WP_101311145.1">
    <property type="nucleotide sequence ID" value="NZ_MVDE01000036.1"/>
</dbReference>
<evidence type="ECO:0000256" key="1">
    <source>
        <dbReference type="ARBA" id="ARBA00000085"/>
    </source>
</evidence>
<comment type="catalytic activity">
    <reaction evidence="1">
        <text>ATP + protein L-histidine = ADP + protein N-phospho-L-histidine.</text>
        <dbReference type="EC" id="2.7.13.3"/>
    </reaction>
</comment>
<dbReference type="CDD" id="cd16922">
    <property type="entry name" value="HATPase_EvgS-ArcB-TorS-like"/>
    <property type="match status" value="1"/>
</dbReference>
<dbReference type="Pfam" id="PF02518">
    <property type="entry name" value="HATPase_c"/>
    <property type="match status" value="1"/>
</dbReference>
<sequence length="287" mass="32856">MERRPTYKELEQLLKEEKAKTAKAEVLKNSFLANMSHEIRTPMNAIIGASELLRDDSLSKIERNEFTNILNTSSKELLDLFNRILELSQLESGSMNFQESEISVHALFIQLYSVFEQNITDSQKNLILNFTEDLQEIKIFTDLDKLKKVLSYLLENAVKFTEKGDIDFGCAIQDRNNILFYVKDTGPGINETEQEQIFKKFTQVDNSYTRIYSGAGLGLSLCKEIVNFLGGKLFIDSHLGQGSIFYFTIPLKYSESNIILKEKIEAILKLNINDIYSFSTIKKNIAI</sequence>
<dbReference type="PRINTS" id="PR00344">
    <property type="entry name" value="BCTRLSENSOR"/>
</dbReference>
<dbReference type="PANTHER" id="PTHR43711">
    <property type="entry name" value="TWO-COMPONENT HISTIDINE KINASE"/>
    <property type="match status" value="1"/>
</dbReference>
<evidence type="ECO:0000313" key="9">
    <source>
        <dbReference type="Proteomes" id="UP000233618"/>
    </source>
</evidence>
<dbReference type="SUPFAM" id="SSF47384">
    <property type="entry name" value="Homodimeric domain of signal transducing histidine kinase"/>
    <property type="match status" value="1"/>
</dbReference>
<name>A0A2N3HWB1_9BACT</name>
<proteinExistence type="predicted"/>
<keyword evidence="5" id="KW-0418">Kinase</keyword>
<dbReference type="InterPro" id="IPR036097">
    <property type="entry name" value="HisK_dim/P_sf"/>
</dbReference>
<evidence type="ECO:0000259" key="7">
    <source>
        <dbReference type="PROSITE" id="PS50109"/>
    </source>
</evidence>
<dbReference type="InterPro" id="IPR004358">
    <property type="entry name" value="Sig_transdc_His_kin-like_C"/>
</dbReference>
<keyword evidence="4" id="KW-0808">Transferase</keyword>
<dbReference type="InterPro" id="IPR050736">
    <property type="entry name" value="Sensor_HK_Regulatory"/>
</dbReference>
<evidence type="ECO:0000256" key="4">
    <source>
        <dbReference type="ARBA" id="ARBA00022679"/>
    </source>
</evidence>
<dbReference type="CDD" id="cd00082">
    <property type="entry name" value="HisKA"/>
    <property type="match status" value="1"/>
</dbReference>
<dbReference type="InterPro" id="IPR003661">
    <property type="entry name" value="HisK_dim/P_dom"/>
</dbReference>
<dbReference type="Proteomes" id="UP000233618">
    <property type="component" value="Unassembled WGS sequence"/>
</dbReference>
<organism evidence="8 9">
    <name type="scientific">Labilibaculum manganireducens</name>
    <dbReference type="NCBI Taxonomy" id="1940525"/>
    <lineage>
        <taxon>Bacteria</taxon>
        <taxon>Pseudomonadati</taxon>
        <taxon>Bacteroidota</taxon>
        <taxon>Bacteroidia</taxon>
        <taxon>Marinilabiliales</taxon>
        <taxon>Marinifilaceae</taxon>
        <taxon>Labilibaculum</taxon>
    </lineage>
</organism>
<reference evidence="8 9" key="1">
    <citation type="journal article" date="2017" name="Front. Microbiol.">
        <title>Labilibaculum manganireducens gen. nov., sp. nov. and Labilibaculum filiforme sp. nov., Novel Bacteroidetes Isolated from Subsurface Sediments of the Baltic Sea.</title>
        <authorList>
            <person name="Vandieken V."/>
            <person name="Marshall I.P."/>
            <person name="Niemann H."/>
            <person name="Engelen B."/>
            <person name="Cypionka H."/>
        </authorList>
    </citation>
    <scope>NUCLEOTIDE SEQUENCE [LARGE SCALE GENOMIC DNA]</scope>
    <source>
        <strain evidence="8 9">59.10-2M</strain>
    </source>
</reference>
<dbReference type="InterPro" id="IPR005467">
    <property type="entry name" value="His_kinase_dom"/>
</dbReference>
<accession>A0A2N3HWB1</accession>
<evidence type="ECO:0000256" key="3">
    <source>
        <dbReference type="ARBA" id="ARBA00022553"/>
    </source>
</evidence>
<dbReference type="Gene3D" id="3.30.565.10">
    <property type="entry name" value="Histidine kinase-like ATPase, C-terminal domain"/>
    <property type="match status" value="1"/>
</dbReference>
<dbReference type="SUPFAM" id="SSF55874">
    <property type="entry name" value="ATPase domain of HSP90 chaperone/DNA topoisomerase II/histidine kinase"/>
    <property type="match status" value="1"/>
</dbReference>
<dbReference type="Pfam" id="PF00512">
    <property type="entry name" value="HisKA"/>
    <property type="match status" value="1"/>
</dbReference>
<evidence type="ECO:0000256" key="6">
    <source>
        <dbReference type="ARBA" id="ARBA00023012"/>
    </source>
</evidence>
<evidence type="ECO:0000256" key="2">
    <source>
        <dbReference type="ARBA" id="ARBA00012438"/>
    </source>
</evidence>
<dbReference type="FunFam" id="3.30.565.10:FF:000006">
    <property type="entry name" value="Sensor histidine kinase WalK"/>
    <property type="match status" value="1"/>
</dbReference>